<gene>
    <name evidence="2" type="ORF">MmiAt1_12770</name>
</gene>
<feature type="transmembrane region" description="Helical" evidence="1">
    <location>
        <begin position="78"/>
        <end position="106"/>
    </location>
</feature>
<keyword evidence="3" id="KW-1185">Reference proteome</keyword>
<dbReference type="Proteomes" id="UP001272052">
    <property type="component" value="Unassembled WGS sequence"/>
</dbReference>
<name>A0ABU3VQJ4_9EURY</name>
<feature type="transmembrane region" description="Helical" evidence="1">
    <location>
        <begin position="34"/>
        <end position="57"/>
    </location>
</feature>
<evidence type="ECO:0000256" key="1">
    <source>
        <dbReference type="SAM" id="Phobius"/>
    </source>
</evidence>
<evidence type="ECO:0000313" key="2">
    <source>
        <dbReference type="EMBL" id="MDV0445683.1"/>
    </source>
</evidence>
<organism evidence="2 3">
    <name type="scientific">Methanimicrococcus hacksteinii</name>
    <dbReference type="NCBI Taxonomy" id="3028293"/>
    <lineage>
        <taxon>Archaea</taxon>
        <taxon>Methanobacteriati</taxon>
        <taxon>Methanobacteriota</taxon>
        <taxon>Stenosarchaea group</taxon>
        <taxon>Methanomicrobia</taxon>
        <taxon>Methanosarcinales</taxon>
        <taxon>Methanosarcinaceae</taxon>
        <taxon>Methanimicrococcus</taxon>
    </lineage>
</organism>
<reference evidence="2 3" key="1">
    <citation type="submission" date="2023-06" db="EMBL/GenBank/DDBJ databases">
        <title>Genome sequence of Methanimicrococcus sp. At1.</title>
        <authorList>
            <person name="Protasov E."/>
            <person name="Platt K."/>
            <person name="Poehlein A."/>
            <person name="Daniel R."/>
            <person name="Brune A."/>
        </authorList>
    </citation>
    <scope>NUCLEOTIDE SEQUENCE [LARGE SCALE GENOMIC DNA]</scope>
    <source>
        <strain evidence="2 3">At1</strain>
    </source>
</reference>
<keyword evidence="1" id="KW-1133">Transmembrane helix</keyword>
<feature type="transmembrane region" description="Helical" evidence="1">
    <location>
        <begin position="118"/>
        <end position="138"/>
    </location>
</feature>
<accession>A0ABU3VQJ4</accession>
<evidence type="ECO:0000313" key="3">
    <source>
        <dbReference type="Proteomes" id="UP001272052"/>
    </source>
</evidence>
<sequence length="160" mass="18233">MIMQSSLFKNLLLFVLILLSSALALFSDISDISYIIHFFERMGVCGFLTAIYCYYNYTFFVVNSQSRKLIYPSHMQSILSTMFFVFYFAFLCVVLILLSLGIASLFLDEPFQIFEMPMFYFLLQASTLCLFLIFAAALNHIASKSTATGTGKSNREVLSE</sequence>
<keyword evidence="1" id="KW-0812">Transmembrane</keyword>
<dbReference type="EMBL" id="JAWDKC010000021">
    <property type="protein sequence ID" value="MDV0445683.1"/>
    <property type="molecule type" value="Genomic_DNA"/>
</dbReference>
<comment type="caution">
    <text evidence="2">The sequence shown here is derived from an EMBL/GenBank/DDBJ whole genome shotgun (WGS) entry which is preliminary data.</text>
</comment>
<proteinExistence type="predicted"/>
<keyword evidence="1" id="KW-0472">Membrane</keyword>
<protein>
    <submittedName>
        <fullName evidence="2">Uncharacterized protein</fullName>
    </submittedName>
</protein>